<dbReference type="EMBL" id="HF935702">
    <property type="protein sequence ID" value="CCX31966.1"/>
    <property type="molecule type" value="Genomic_DNA"/>
</dbReference>
<keyword evidence="2" id="KW-1185">Reference proteome</keyword>
<evidence type="ECO:0000313" key="2">
    <source>
        <dbReference type="Proteomes" id="UP000018144"/>
    </source>
</evidence>
<gene>
    <name evidence="1" type="ORF">PCON_12043</name>
</gene>
<dbReference type="AlphaFoldDB" id="U4LUV1"/>
<name>U4LUV1_PYROM</name>
<evidence type="ECO:0000313" key="1">
    <source>
        <dbReference type="EMBL" id="CCX31966.1"/>
    </source>
</evidence>
<sequence length="72" mass="8195">MSSATDLKHPQSSAKASVRVVLDLRLKTSAFLVRYRQPNFPFLELCSSKKLTYPHGRTSTTRQFLSIRNPQS</sequence>
<proteinExistence type="predicted"/>
<dbReference type="Proteomes" id="UP000018144">
    <property type="component" value="Unassembled WGS sequence"/>
</dbReference>
<organism evidence="1 2">
    <name type="scientific">Pyronema omphalodes (strain CBS 100304)</name>
    <name type="common">Pyronema confluens</name>
    <dbReference type="NCBI Taxonomy" id="1076935"/>
    <lineage>
        <taxon>Eukaryota</taxon>
        <taxon>Fungi</taxon>
        <taxon>Dikarya</taxon>
        <taxon>Ascomycota</taxon>
        <taxon>Pezizomycotina</taxon>
        <taxon>Pezizomycetes</taxon>
        <taxon>Pezizales</taxon>
        <taxon>Pyronemataceae</taxon>
        <taxon>Pyronema</taxon>
    </lineage>
</organism>
<reference evidence="1 2" key="1">
    <citation type="journal article" date="2013" name="PLoS Genet.">
        <title>The genome and development-dependent transcriptomes of Pyronema confluens: a window into fungal evolution.</title>
        <authorList>
            <person name="Traeger S."/>
            <person name="Altegoer F."/>
            <person name="Freitag M."/>
            <person name="Gabaldon T."/>
            <person name="Kempken F."/>
            <person name="Kumar A."/>
            <person name="Marcet-Houben M."/>
            <person name="Poggeler S."/>
            <person name="Stajich J.E."/>
            <person name="Nowrousian M."/>
        </authorList>
    </citation>
    <scope>NUCLEOTIDE SEQUENCE [LARGE SCALE GENOMIC DNA]</scope>
    <source>
        <strain evidence="2">CBS 100304</strain>
        <tissue evidence="1">Vegetative mycelium</tissue>
    </source>
</reference>
<protein>
    <submittedName>
        <fullName evidence="1">Uncharacterized protein</fullName>
    </submittedName>
</protein>
<accession>U4LUV1</accession>